<name>A0A4R2LC89_9GAMM</name>
<evidence type="ECO:0000256" key="1">
    <source>
        <dbReference type="ARBA" id="ARBA00012417"/>
    </source>
</evidence>
<protein>
    <recommendedName>
        <fullName evidence="2">DNA polymerase III subunit delta'</fullName>
        <ecNumber evidence="1">2.7.7.7</ecNumber>
    </recommendedName>
</protein>
<reference evidence="9 10" key="1">
    <citation type="submission" date="2019-03" db="EMBL/GenBank/DDBJ databases">
        <title>Genomic Encyclopedia of Type Strains, Phase IV (KMG-IV): sequencing the most valuable type-strain genomes for metagenomic binning, comparative biology and taxonomic classification.</title>
        <authorList>
            <person name="Goeker M."/>
        </authorList>
    </citation>
    <scope>NUCLEOTIDE SEQUENCE [LARGE SCALE GENOMIC DNA]</scope>
    <source>
        <strain evidence="9 10">DSM 25287</strain>
    </source>
</reference>
<dbReference type="EC" id="2.7.7.7" evidence="1"/>
<sequence length="331" mass="35027">MSAPYPWQRTAWARFAQARAAGRLAHAWLLSGPAGVGKRDFAHAVAAALLCTTPTADGGACGRCRGCRTRAAGHHPDWRHVAPAEPRKPIRVDQIRELAEFLGGTAQFGGDKVVLIEPAEQMNVNAANSLLKTLEEPPPHSVLLLVSECPGQLPATVRSRCQGLAFPVPPAEEAGAWLAAQEGADDAGTLLALAGGAPLRARALRAALPRRRGLFDAFAELVGGRADPVRTAEIWAEGALPEALDWLVGWHQDMIRLTMAGTPPRLANPDVGATLRRLAAGVPAVFLFERLDAAVRARELATTTQANTTLLLEEFFIGWAGAAAARAARGA</sequence>
<dbReference type="NCBIfam" id="TIGR00678">
    <property type="entry name" value="holB"/>
    <property type="match status" value="1"/>
</dbReference>
<dbReference type="GO" id="GO:0003887">
    <property type="term" value="F:DNA-directed DNA polymerase activity"/>
    <property type="evidence" value="ECO:0007669"/>
    <property type="project" value="UniProtKB-KW"/>
</dbReference>
<dbReference type="GO" id="GO:0009360">
    <property type="term" value="C:DNA polymerase III complex"/>
    <property type="evidence" value="ECO:0007669"/>
    <property type="project" value="InterPro"/>
</dbReference>
<comment type="caution">
    <text evidence="9">The sequence shown here is derived from an EMBL/GenBank/DDBJ whole genome shotgun (WGS) entry which is preliminary data.</text>
</comment>
<dbReference type="InterPro" id="IPR004622">
    <property type="entry name" value="DNA_pol_HolB"/>
</dbReference>
<evidence type="ECO:0000313" key="10">
    <source>
        <dbReference type="Proteomes" id="UP000295765"/>
    </source>
</evidence>
<keyword evidence="10" id="KW-1185">Reference proteome</keyword>
<keyword evidence="4" id="KW-0548">Nucleotidyltransferase</keyword>
<dbReference type="InterPro" id="IPR027417">
    <property type="entry name" value="P-loop_NTPase"/>
</dbReference>
<evidence type="ECO:0000256" key="5">
    <source>
        <dbReference type="ARBA" id="ARBA00022705"/>
    </source>
</evidence>
<dbReference type="InterPro" id="IPR050238">
    <property type="entry name" value="DNA_Rep/Repair_Clamp_Loader"/>
</dbReference>
<dbReference type="NCBIfam" id="NF004310">
    <property type="entry name" value="PRK05707.1"/>
    <property type="match status" value="1"/>
</dbReference>
<dbReference type="AlphaFoldDB" id="A0A4R2LC89"/>
<gene>
    <name evidence="9" type="ORF">EV699_103194</name>
</gene>
<organism evidence="9 10">
    <name type="scientific">Plasticicumulans lactativorans</name>
    <dbReference type="NCBI Taxonomy" id="1133106"/>
    <lineage>
        <taxon>Bacteria</taxon>
        <taxon>Pseudomonadati</taxon>
        <taxon>Pseudomonadota</taxon>
        <taxon>Gammaproteobacteria</taxon>
        <taxon>Candidatus Competibacteraceae</taxon>
        <taxon>Plasticicumulans</taxon>
    </lineage>
</organism>
<dbReference type="PANTHER" id="PTHR11669:SF8">
    <property type="entry name" value="DNA POLYMERASE III SUBUNIT DELTA"/>
    <property type="match status" value="1"/>
</dbReference>
<dbReference type="Pfam" id="PF13177">
    <property type="entry name" value="DNA_pol3_delta2"/>
    <property type="match status" value="1"/>
</dbReference>
<evidence type="ECO:0000313" key="9">
    <source>
        <dbReference type="EMBL" id="TCO83144.1"/>
    </source>
</evidence>
<evidence type="ECO:0000256" key="2">
    <source>
        <dbReference type="ARBA" id="ARBA00014363"/>
    </source>
</evidence>
<keyword evidence="3" id="KW-0808">Transferase</keyword>
<dbReference type="Pfam" id="PF09115">
    <property type="entry name" value="DNApol3-delta_C"/>
    <property type="match status" value="1"/>
</dbReference>
<feature type="domain" description="DNA polymerase III delta subunit C-terminal" evidence="8">
    <location>
        <begin position="210"/>
        <end position="319"/>
    </location>
</feature>
<dbReference type="SUPFAM" id="SSF52540">
    <property type="entry name" value="P-loop containing nucleoside triphosphate hydrolases"/>
    <property type="match status" value="1"/>
</dbReference>
<dbReference type="InterPro" id="IPR015199">
    <property type="entry name" value="DNA_pol_III_delta_C"/>
</dbReference>
<keyword evidence="5" id="KW-0235">DNA replication</keyword>
<evidence type="ECO:0000256" key="6">
    <source>
        <dbReference type="ARBA" id="ARBA00022932"/>
    </source>
</evidence>
<dbReference type="PANTHER" id="PTHR11669">
    <property type="entry name" value="REPLICATION FACTOR C / DNA POLYMERASE III GAMMA-TAU SUBUNIT"/>
    <property type="match status" value="1"/>
</dbReference>
<keyword evidence="6" id="KW-0239">DNA-directed DNA polymerase</keyword>
<evidence type="ECO:0000256" key="4">
    <source>
        <dbReference type="ARBA" id="ARBA00022695"/>
    </source>
</evidence>
<dbReference type="RefSeq" id="WP_132538930.1">
    <property type="nucleotide sequence ID" value="NZ_SLWY01000003.1"/>
</dbReference>
<evidence type="ECO:0000256" key="3">
    <source>
        <dbReference type="ARBA" id="ARBA00022679"/>
    </source>
</evidence>
<evidence type="ECO:0000256" key="7">
    <source>
        <dbReference type="ARBA" id="ARBA00049244"/>
    </source>
</evidence>
<dbReference type="Gene3D" id="1.20.272.10">
    <property type="match status" value="1"/>
</dbReference>
<dbReference type="GO" id="GO:0003677">
    <property type="term" value="F:DNA binding"/>
    <property type="evidence" value="ECO:0007669"/>
    <property type="project" value="InterPro"/>
</dbReference>
<dbReference type="GO" id="GO:0006261">
    <property type="term" value="P:DNA-templated DNA replication"/>
    <property type="evidence" value="ECO:0007669"/>
    <property type="project" value="TreeGrafter"/>
</dbReference>
<dbReference type="OrthoDB" id="9811073at2"/>
<dbReference type="Gene3D" id="3.40.50.300">
    <property type="entry name" value="P-loop containing nucleotide triphosphate hydrolases"/>
    <property type="match status" value="1"/>
</dbReference>
<dbReference type="Proteomes" id="UP000295765">
    <property type="component" value="Unassembled WGS sequence"/>
</dbReference>
<proteinExistence type="predicted"/>
<comment type="catalytic activity">
    <reaction evidence="7">
        <text>DNA(n) + a 2'-deoxyribonucleoside 5'-triphosphate = DNA(n+1) + diphosphate</text>
        <dbReference type="Rhea" id="RHEA:22508"/>
        <dbReference type="Rhea" id="RHEA-COMP:17339"/>
        <dbReference type="Rhea" id="RHEA-COMP:17340"/>
        <dbReference type="ChEBI" id="CHEBI:33019"/>
        <dbReference type="ChEBI" id="CHEBI:61560"/>
        <dbReference type="ChEBI" id="CHEBI:173112"/>
        <dbReference type="EC" id="2.7.7.7"/>
    </reaction>
</comment>
<dbReference type="EMBL" id="SLWY01000003">
    <property type="protein sequence ID" value="TCO83144.1"/>
    <property type="molecule type" value="Genomic_DNA"/>
</dbReference>
<dbReference type="GO" id="GO:0008408">
    <property type="term" value="F:3'-5' exonuclease activity"/>
    <property type="evidence" value="ECO:0007669"/>
    <property type="project" value="InterPro"/>
</dbReference>
<evidence type="ECO:0000259" key="8">
    <source>
        <dbReference type="Pfam" id="PF09115"/>
    </source>
</evidence>
<accession>A0A4R2LC89</accession>